<evidence type="ECO:0000256" key="1">
    <source>
        <dbReference type="SAM" id="MobiDB-lite"/>
    </source>
</evidence>
<organism evidence="2 3">
    <name type="scientific">Syphacia muris</name>
    <dbReference type="NCBI Taxonomy" id="451379"/>
    <lineage>
        <taxon>Eukaryota</taxon>
        <taxon>Metazoa</taxon>
        <taxon>Ecdysozoa</taxon>
        <taxon>Nematoda</taxon>
        <taxon>Chromadorea</taxon>
        <taxon>Rhabditida</taxon>
        <taxon>Spirurina</taxon>
        <taxon>Oxyuridomorpha</taxon>
        <taxon>Oxyuroidea</taxon>
        <taxon>Oxyuridae</taxon>
        <taxon>Syphacia</taxon>
    </lineage>
</organism>
<dbReference type="AlphaFoldDB" id="A0A0N5AM93"/>
<accession>A0A0N5AM93</accession>
<feature type="region of interest" description="Disordered" evidence="1">
    <location>
        <begin position="20"/>
        <end position="41"/>
    </location>
</feature>
<sequence length="70" mass="8033">MPKRTQFFVEAPVTAIENGDSVEKKRTDSNPETNKVFTEPMNKDQISKKNLLIGQHMDKCMLSKLFCESK</sequence>
<proteinExistence type="predicted"/>
<reference evidence="3" key="1">
    <citation type="submission" date="2017-02" db="UniProtKB">
        <authorList>
            <consortium name="WormBaseParasite"/>
        </authorList>
    </citation>
    <scope>IDENTIFICATION</scope>
</reference>
<name>A0A0N5AM93_9BILA</name>
<evidence type="ECO:0000313" key="3">
    <source>
        <dbReference type="WBParaSite" id="SMUV_0000569501-mRNA-1"/>
    </source>
</evidence>
<dbReference type="Proteomes" id="UP000046393">
    <property type="component" value="Unplaced"/>
</dbReference>
<protein>
    <submittedName>
        <fullName evidence="3">Uncharacterized protein</fullName>
    </submittedName>
</protein>
<keyword evidence="2" id="KW-1185">Reference proteome</keyword>
<evidence type="ECO:0000313" key="2">
    <source>
        <dbReference type="Proteomes" id="UP000046393"/>
    </source>
</evidence>
<dbReference type="WBParaSite" id="SMUV_0000569501-mRNA-1">
    <property type="protein sequence ID" value="SMUV_0000569501-mRNA-1"/>
    <property type="gene ID" value="SMUV_0000569501"/>
</dbReference>